<evidence type="ECO:0000313" key="6">
    <source>
        <dbReference type="Proteomes" id="UP000007110"/>
    </source>
</evidence>
<organism evidence="5 6">
    <name type="scientific">Strongylocentrotus purpuratus</name>
    <name type="common">Purple sea urchin</name>
    <dbReference type="NCBI Taxonomy" id="7668"/>
    <lineage>
        <taxon>Eukaryota</taxon>
        <taxon>Metazoa</taxon>
        <taxon>Echinodermata</taxon>
        <taxon>Eleutherozoa</taxon>
        <taxon>Echinozoa</taxon>
        <taxon>Echinoidea</taxon>
        <taxon>Euechinoidea</taxon>
        <taxon>Echinacea</taxon>
        <taxon>Camarodonta</taxon>
        <taxon>Echinidea</taxon>
        <taxon>Strongylocentrotidae</taxon>
        <taxon>Strongylocentrotus</taxon>
    </lineage>
</organism>
<dbReference type="RefSeq" id="XP_011670014.2">
    <property type="nucleotide sequence ID" value="XM_011671712.2"/>
</dbReference>
<dbReference type="SUPFAM" id="SSF117281">
    <property type="entry name" value="Kelch motif"/>
    <property type="match status" value="1"/>
</dbReference>
<dbReference type="PROSITE" id="PS50097">
    <property type="entry name" value="BTB"/>
    <property type="match status" value="1"/>
</dbReference>
<name>A0A7M7MZZ0_STRPU</name>
<keyword evidence="2" id="KW-0677">Repeat</keyword>
<dbReference type="AlphaFoldDB" id="A0A7M7MZZ0"/>
<accession>A0A7M7MZZ0</accession>
<dbReference type="InParanoid" id="A0A7M7MZZ0"/>
<dbReference type="Pfam" id="PF07707">
    <property type="entry name" value="BACK"/>
    <property type="match status" value="1"/>
</dbReference>
<dbReference type="RefSeq" id="XP_030828963.1">
    <property type="nucleotide sequence ID" value="XM_030973103.1"/>
</dbReference>
<evidence type="ECO:0000256" key="3">
    <source>
        <dbReference type="SAM" id="MobiDB-lite"/>
    </source>
</evidence>
<dbReference type="InterPro" id="IPR011333">
    <property type="entry name" value="SKP1/BTB/POZ_sf"/>
</dbReference>
<dbReference type="GO" id="GO:0043161">
    <property type="term" value="P:proteasome-mediated ubiquitin-dependent protein catabolic process"/>
    <property type="evidence" value="ECO:0000318"/>
    <property type="project" value="GO_Central"/>
</dbReference>
<dbReference type="KEGG" id="spu:580562"/>
<dbReference type="InterPro" id="IPR011705">
    <property type="entry name" value="BACK"/>
</dbReference>
<dbReference type="OrthoDB" id="45365at2759"/>
<dbReference type="SUPFAM" id="SSF54695">
    <property type="entry name" value="POZ domain"/>
    <property type="match status" value="1"/>
</dbReference>
<dbReference type="SMART" id="SM00875">
    <property type="entry name" value="BACK"/>
    <property type="match status" value="1"/>
</dbReference>
<dbReference type="Pfam" id="PF00651">
    <property type="entry name" value="BTB"/>
    <property type="match status" value="1"/>
</dbReference>
<dbReference type="GO" id="GO:0031463">
    <property type="term" value="C:Cul3-RING ubiquitin ligase complex"/>
    <property type="evidence" value="ECO:0000318"/>
    <property type="project" value="GO_Central"/>
</dbReference>
<dbReference type="InterPro" id="IPR006652">
    <property type="entry name" value="Kelch_1"/>
</dbReference>
<dbReference type="GeneID" id="580562"/>
<dbReference type="FunFam" id="1.25.40.420:FF:000001">
    <property type="entry name" value="Kelch-like family member 12"/>
    <property type="match status" value="1"/>
</dbReference>
<dbReference type="SMART" id="SM00612">
    <property type="entry name" value="Kelch"/>
    <property type="match status" value="4"/>
</dbReference>
<dbReference type="EnsemblMetazoa" id="XM_011671712">
    <property type="protein sequence ID" value="XP_011670014"/>
    <property type="gene ID" value="LOC580562"/>
</dbReference>
<dbReference type="Gene3D" id="3.30.710.10">
    <property type="entry name" value="Potassium Channel Kv1.1, Chain A"/>
    <property type="match status" value="1"/>
</dbReference>
<dbReference type="GO" id="GO:1990756">
    <property type="term" value="F:ubiquitin-like ligase-substrate adaptor activity"/>
    <property type="evidence" value="ECO:0000318"/>
    <property type="project" value="GO_Central"/>
</dbReference>
<feature type="domain" description="BTB" evidence="4">
    <location>
        <begin position="148"/>
        <end position="215"/>
    </location>
</feature>
<dbReference type="InterPro" id="IPR000210">
    <property type="entry name" value="BTB/POZ_dom"/>
</dbReference>
<dbReference type="SMART" id="SM00225">
    <property type="entry name" value="BTB"/>
    <property type="match status" value="1"/>
</dbReference>
<feature type="compositionally biased region" description="Low complexity" evidence="3">
    <location>
        <begin position="31"/>
        <end position="71"/>
    </location>
</feature>
<dbReference type="Gene3D" id="2.120.10.80">
    <property type="entry name" value="Kelch-type beta propeller"/>
    <property type="match status" value="1"/>
</dbReference>
<proteinExistence type="predicted"/>
<dbReference type="Proteomes" id="UP000007110">
    <property type="component" value="Unassembled WGS sequence"/>
</dbReference>
<dbReference type="Pfam" id="PF01344">
    <property type="entry name" value="Kelch_1"/>
    <property type="match status" value="3"/>
</dbReference>
<keyword evidence="6" id="KW-1185">Reference proteome</keyword>
<keyword evidence="1" id="KW-0880">Kelch repeat</keyword>
<dbReference type="PANTHER" id="PTHR24412:SF401">
    <property type="entry name" value="FI11917P"/>
    <property type="match status" value="1"/>
</dbReference>
<protein>
    <recommendedName>
        <fullName evidence="4">BTB domain-containing protein</fullName>
    </recommendedName>
</protein>
<evidence type="ECO:0000256" key="2">
    <source>
        <dbReference type="ARBA" id="ARBA00022737"/>
    </source>
</evidence>
<reference evidence="6" key="1">
    <citation type="submission" date="2015-02" db="EMBL/GenBank/DDBJ databases">
        <title>Genome sequencing for Strongylocentrotus purpuratus.</title>
        <authorList>
            <person name="Murali S."/>
            <person name="Liu Y."/>
            <person name="Vee V."/>
            <person name="English A."/>
            <person name="Wang M."/>
            <person name="Skinner E."/>
            <person name="Han Y."/>
            <person name="Muzny D.M."/>
            <person name="Worley K.C."/>
            <person name="Gibbs R.A."/>
        </authorList>
    </citation>
    <scope>NUCLEOTIDE SEQUENCE</scope>
</reference>
<dbReference type="InterPro" id="IPR015915">
    <property type="entry name" value="Kelch-typ_b-propeller"/>
</dbReference>
<evidence type="ECO:0000259" key="4">
    <source>
        <dbReference type="PROSITE" id="PS50097"/>
    </source>
</evidence>
<dbReference type="PANTHER" id="PTHR24412">
    <property type="entry name" value="KELCH PROTEIN"/>
    <property type="match status" value="1"/>
</dbReference>
<dbReference type="EnsemblMetazoa" id="XM_030973103">
    <property type="protein sequence ID" value="XP_030828963"/>
    <property type="gene ID" value="LOC580562"/>
</dbReference>
<dbReference type="Gene3D" id="1.25.40.420">
    <property type="match status" value="1"/>
</dbReference>
<reference evidence="5" key="2">
    <citation type="submission" date="2021-01" db="UniProtKB">
        <authorList>
            <consortium name="EnsemblMetazoa"/>
        </authorList>
    </citation>
    <scope>IDENTIFICATION</scope>
</reference>
<sequence>MTIAAMETSASLLGGSDEYSYSYRVRDRRSISGASTTPSSTSTGSSYSSTTSSTAPYSSSSRPSSSYGTSGSGSHTVALASMLAGIEVVGDKQQAIIERQGSKAKLRAKLEPQDSLDNFPDKYKFEDNKHVSEVVHGLKSLYEQGALVDVTLIVDDEEFPCHKCVLAASSPYFNAMFTTNLAESRQSKIRLIGIDAPSMRLILDYAYTSQIEINEDNVQGLMLAVNMFQMPTLRDACARFLEKHITVSNAIGIYFFAVAHNCDKLEELAKTVVMDNFIEVCKEEEFVTLGKDKVIDIIARDELNVDNEEVVYESVMAWAKHDPDSRRADLADVVSHIRFGLISPYYIHDVVERDRIVSHNKGCQQIIDSALQYHVLRDRRQDLDMTKVNTTARKGMPFADMFVFLTNMSEMLSDIKQTTAYRVKALPELMDDAECVITGENNIYTMAKQPTEYSGRRLYSNRRSGLFLFDQFEKKWLPRAAMNVGRCNFSLAVLDGLIYAVGGCDGDDTLSSVECYNPATNIWKQTSPMPQAVRFGHKAVAVGGRLYCIGGESEDTVLDALFCFNPRLDSWDTVANMILPRTCASVAVTNREIYVIGGSVAMGEVGPENMLKSVEIYNPDNNEWRFGPELPEGRMSFVTAVLGGTIHIFGGENGLEDCEAKVWKLESNATEWEEDKGTWPPIAAPFCCLVARMSKDSE</sequence>
<dbReference type="GO" id="GO:0005737">
    <property type="term" value="C:cytoplasm"/>
    <property type="evidence" value="ECO:0000318"/>
    <property type="project" value="GO_Central"/>
</dbReference>
<dbReference type="OMA" id="RYYHMLK"/>
<evidence type="ECO:0000313" key="5">
    <source>
        <dbReference type="EnsemblMetazoa" id="XP_030828963"/>
    </source>
</evidence>
<feature type="region of interest" description="Disordered" evidence="3">
    <location>
        <begin position="28"/>
        <end position="71"/>
    </location>
</feature>
<evidence type="ECO:0000256" key="1">
    <source>
        <dbReference type="ARBA" id="ARBA00022441"/>
    </source>
</evidence>